<gene>
    <name evidence="1" type="ORF">PMALA_065070</name>
</gene>
<dbReference type="EMBL" id="FLQW01005288">
    <property type="protein sequence ID" value="SBS98792.1"/>
    <property type="molecule type" value="Genomic_DNA"/>
</dbReference>
<proteinExistence type="predicted"/>
<reference evidence="2" key="1">
    <citation type="submission" date="2016-05" db="EMBL/GenBank/DDBJ databases">
        <authorList>
            <person name="Naeem Raeece"/>
        </authorList>
    </citation>
    <scope>NUCLEOTIDE SEQUENCE [LARGE SCALE GENOMIC DNA]</scope>
</reference>
<evidence type="ECO:0000313" key="1">
    <source>
        <dbReference type="EMBL" id="SBS98792.1"/>
    </source>
</evidence>
<accession>A0A1A8X3P2</accession>
<sequence>MEEKIKSHLKALNFVEVCNCIDKKETEIGDIAKWVCYNKLLINIKLLEKCSENTSLKQNILDELDNEIIKTTKIVKIDKKDKVDVYLCIKRYVFLLYKILSHFEKVNLETNKMVYEVFLIFSIKLVILYDEKEFLLNIIHSLVNNVENNKKKNNSQENLFLFEFAKNLFDLYCFIMLPDFIFLHSLLIYLYNNINMDICHNLKNERIQLICYILKNINILFEKLLKHSDSTLTSIYDDEKNDRSSLLIELRDSLNIIYPKTECLVDTISKSNTKIIFKECNYFHLLYKTIQISFNTNKYSLEKEKYHHNYNYANVNINNFLLLLKILSPNFLVWTARKDNKEKIYKELQQIIYTYEETEFYKFNYIYVIDNLQNYNYLNETTGCLFFFYLSLLSLNEINKNLDKQINILVSTLIGNYFSFFQRRHNFVLPKDTILLPNRGKIIQSKREVLSQKNEEHTIEQFEDSVFHENTKNDRCMHVMKEKRFSKNVEAYCQVKEQKKNTHECTIYDSKNCANICKISFDILFKHSHKIIMKLKNLIIWGYIYPDDSEELNFLNLANIFIFNDDMYTTNQKKESLSEYLFKRHNFFIYNYSVFKNTYECKTLSYKYMDVFSDFISSLILNIILVLAKIHLSCSYILQQDSEKGDRDKTQLNRRCANVKVFTNECVINDFYCTRGGKLEQSKKMQQTQQEPLITKDETNVNTNDTNSNIRHTCVKVDEETSADKTKDALNKLKGDIINSYYHIETVPVDERMEFFFNELLFICFKLINYPSKNVRKYCISVISLVIPKINIKSSYINYVDKKTDTFITFIDDDETYDQSEVIKNYVYLKCKINKYLNLNLIKSIEKLIRICFLKLSNRNLCSIICKNILFSFCSHPFVMPFILHKYVNIILYLIETNYIILIVDSLKCLFMLYQINAQDMKIYNYDIVYRLHLLFNVFQENNNPHINMNDTTINDNNLVINNHPSVNSNNLTSFLKKFYFNINQVDKGREEILLHIKLILHCLHINCSEEEYFKLIRIFSKHPKEFQEYSKSFQLFSAF</sequence>
<dbReference type="VEuPathDB" id="PlasmoDB:PmUG01_14026800"/>
<dbReference type="Proteomes" id="UP000078597">
    <property type="component" value="Unassembled WGS sequence"/>
</dbReference>
<dbReference type="AlphaFoldDB" id="A0A1A8X3P2"/>
<evidence type="ECO:0000313" key="2">
    <source>
        <dbReference type="Proteomes" id="UP000078597"/>
    </source>
</evidence>
<name>A0A1A8X3P2_PLAMA</name>
<protein>
    <submittedName>
        <fullName evidence="1">Uncharacterized protein</fullName>
    </submittedName>
</protein>
<organism evidence="1 2">
    <name type="scientific">Plasmodium malariae</name>
    <dbReference type="NCBI Taxonomy" id="5858"/>
    <lineage>
        <taxon>Eukaryota</taxon>
        <taxon>Sar</taxon>
        <taxon>Alveolata</taxon>
        <taxon>Apicomplexa</taxon>
        <taxon>Aconoidasida</taxon>
        <taxon>Haemosporida</taxon>
        <taxon>Plasmodiidae</taxon>
        <taxon>Plasmodium</taxon>
        <taxon>Plasmodium (Plasmodium)</taxon>
    </lineage>
</organism>